<feature type="transmembrane region" description="Helical" evidence="7">
    <location>
        <begin position="166"/>
        <end position="184"/>
    </location>
</feature>
<feature type="transmembrane region" description="Helical" evidence="7">
    <location>
        <begin position="364"/>
        <end position="383"/>
    </location>
</feature>
<evidence type="ECO:0000256" key="1">
    <source>
        <dbReference type="ARBA" id="ARBA00004141"/>
    </source>
</evidence>
<name>A0A3E2HCZ5_SCYLI</name>
<dbReference type="CDD" id="cd17327">
    <property type="entry name" value="MFS_FEN2_like"/>
    <property type="match status" value="1"/>
</dbReference>
<dbReference type="GO" id="GO:0016020">
    <property type="term" value="C:membrane"/>
    <property type="evidence" value="ECO:0007669"/>
    <property type="project" value="UniProtKB-SubCell"/>
</dbReference>
<dbReference type="Gene3D" id="1.20.1250.20">
    <property type="entry name" value="MFS general substrate transporter like domains"/>
    <property type="match status" value="2"/>
</dbReference>
<evidence type="ECO:0000259" key="8">
    <source>
        <dbReference type="PROSITE" id="PS50850"/>
    </source>
</evidence>
<dbReference type="PROSITE" id="PS50850">
    <property type="entry name" value="MFS"/>
    <property type="match status" value="1"/>
</dbReference>
<feature type="region of interest" description="Disordered" evidence="6">
    <location>
        <begin position="1"/>
        <end position="24"/>
    </location>
</feature>
<dbReference type="OMA" id="LWGICMT"/>
<evidence type="ECO:0000256" key="7">
    <source>
        <dbReference type="SAM" id="Phobius"/>
    </source>
</evidence>
<dbReference type="AlphaFoldDB" id="A0A3E2HCZ5"/>
<feature type="transmembrane region" description="Helical" evidence="7">
    <location>
        <begin position="457"/>
        <end position="476"/>
    </location>
</feature>
<dbReference type="InterPro" id="IPR020846">
    <property type="entry name" value="MFS_dom"/>
</dbReference>
<keyword evidence="5 7" id="KW-0472">Membrane</keyword>
<feature type="transmembrane region" description="Helical" evidence="7">
    <location>
        <begin position="107"/>
        <end position="124"/>
    </location>
</feature>
<evidence type="ECO:0000256" key="3">
    <source>
        <dbReference type="ARBA" id="ARBA00022692"/>
    </source>
</evidence>
<evidence type="ECO:0000313" key="10">
    <source>
        <dbReference type="Proteomes" id="UP000258309"/>
    </source>
</evidence>
<dbReference type="InterPro" id="IPR036259">
    <property type="entry name" value="MFS_trans_sf"/>
</dbReference>
<keyword evidence="4 7" id="KW-1133">Transmembrane helix</keyword>
<dbReference type="PANTHER" id="PTHR43791:SF19">
    <property type="entry name" value="TRANSPORTER, PUTATIVE (AFU_ORTHOLOGUE AFUA_1G01812)-RELATED"/>
    <property type="match status" value="1"/>
</dbReference>
<reference evidence="9 10" key="1">
    <citation type="submission" date="2018-05" db="EMBL/GenBank/DDBJ databases">
        <title>Draft genome sequence of Scytalidium lignicola DSM 105466, a ubiquitous saprotrophic fungus.</title>
        <authorList>
            <person name="Buettner E."/>
            <person name="Gebauer A.M."/>
            <person name="Hofrichter M."/>
            <person name="Liers C."/>
            <person name="Kellner H."/>
        </authorList>
    </citation>
    <scope>NUCLEOTIDE SEQUENCE [LARGE SCALE GENOMIC DNA]</scope>
    <source>
        <strain evidence="9 10">DSM 105466</strain>
    </source>
</reference>
<dbReference type="SUPFAM" id="SSF103473">
    <property type="entry name" value="MFS general substrate transporter"/>
    <property type="match status" value="1"/>
</dbReference>
<feature type="transmembrane region" description="Helical" evidence="7">
    <location>
        <begin position="301"/>
        <end position="325"/>
    </location>
</feature>
<dbReference type="FunFam" id="1.20.1250.20:FF:000034">
    <property type="entry name" value="MFS general substrate transporter"/>
    <property type="match status" value="1"/>
</dbReference>
<keyword evidence="2" id="KW-0813">Transport</keyword>
<comment type="caution">
    <text evidence="9">The sequence shown here is derived from an EMBL/GenBank/DDBJ whole genome shotgun (WGS) entry which is preliminary data.</text>
</comment>
<evidence type="ECO:0000313" key="9">
    <source>
        <dbReference type="EMBL" id="RFU31245.1"/>
    </source>
</evidence>
<evidence type="ECO:0000256" key="6">
    <source>
        <dbReference type="SAM" id="MobiDB-lite"/>
    </source>
</evidence>
<dbReference type="OrthoDB" id="2962993at2759"/>
<feature type="compositionally biased region" description="Basic and acidic residues" evidence="6">
    <location>
        <begin position="10"/>
        <end position="24"/>
    </location>
</feature>
<organism evidence="9 10">
    <name type="scientific">Scytalidium lignicola</name>
    <name type="common">Hyphomycete</name>
    <dbReference type="NCBI Taxonomy" id="5539"/>
    <lineage>
        <taxon>Eukaryota</taxon>
        <taxon>Fungi</taxon>
        <taxon>Dikarya</taxon>
        <taxon>Ascomycota</taxon>
        <taxon>Pezizomycotina</taxon>
        <taxon>Leotiomycetes</taxon>
        <taxon>Leotiomycetes incertae sedis</taxon>
        <taxon>Scytalidium</taxon>
    </lineage>
</organism>
<dbReference type="PANTHER" id="PTHR43791">
    <property type="entry name" value="PERMEASE-RELATED"/>
    <property type="match status" value="1"/>
</dbReference>
<gene>
    <name evidence="9" type="ORF">B7463_g5104</name>
</gene>
<feature type="transmembrane region" description="Helical" evidence="7">
    <location>
        <begin position="337"/>
        <end position="357"/>
    </location>
</feature>
<sequence>MASTDVNNLDTKETPKLDSDRSDDEKVVHLEGGAIDEITGLPPDPDAHLSEAERAAIDRKLKWKLDLTLIPWLCVLYLLAFLDRTNIGNAKIDNLQLDLHHMTTGKYNAALSIFFVSYSVFEPLTNVMLKRLRPSIFIPIIMVVWGLCMTFMGFVTNWSGLMAARWFLGLAEAGLFPGINYYLSCWYKRSEFGIRAAIFFSAAAVSGSFGGLLAAAIINMDGLGGRPGWAWIFILEGILTVLCGFASFWLVHDFPDNATFLSEQDRARVVRRLKMDKQSSAEHEAFDMKYVWLALKDYKTYLGAIIYMGADMPLYAFSLFLPSIISELGFSSTKAQLLSVPPYAAAAILTITVGYIADRTKQRGICNILVSLLGIAGFAMLLGSQRAGVKYAGTFLGALGIYPCIANTISWTSNNVEGVYKRGVVLGIVIGWGNLNGIVSSNIYRIAPKYTSGHATVMGYMILFLFFGSIAMHLLLKRENRLRREGKRDYLVEGLSREERDRLGDMQPDFMYTT</sequence>
<feature type="non-terminal residue" evidence="9">
    <location>
        <position position="514"/>
    </location>
</feature>
<keyword evidence="10" id="KW-1185">Reference proteome</keyword>
<dbReference type="FunFam" id="1.20.1250.20:FF:000068">
    <property type="entry name" value="MFS general substrate transporter"/>
    <property type="match status" value="1"/>
</dbReference>
<feature type="transmembrane region" description="Helical" evidence="7">
    <location>
        <begin position="69"/>
        <end position="87"/>
    </location>
</feature>
<feature type="transmembrane region" description="Helical" evidence="7">
    <location>
        <begin position="389"/>
        <end position="411"/>
    </location>
</feature>
<dbReference type="GO" id="GO:0022857">
    <property type="term" value="F:transmembrane transporter activity"/>
    <property type="evidence" value="ECO:0007669"/>
    <property type="project" value="InterPro"/>
</dbReference>
<dbReference type="Proteomes" id="UP000258309">
    <property type="component" value="Unassembled WGS sequence"/>
</dbReference>
<feature type="domain" description="Major facilitator superfamily (MFS) profile" evidence="8">
    <location>
        <begin position="69"/>
        <end position="480"/>
    </location>
</feature>
<proteinExistence type="predicted"/>
<feature type="transmembrane region" description="Helical" evidence="7">
    <location>
        <begin position="423"/>
        <end position="445"/>
    </location>
</feature>
<feature type="transmembrane region" description="Helical" evidence="7">
    <location>
        <begin position="196"/>
        <end position="218"/>
    </location>
</feature>
<comment type="subcellular location">
    <subcellularLocation>
        <location evidence="1">Membrane</location>
        <topology evidence="1">Multi-pass membrane protein</topology>
    </subcellularLocation>
</comment>
<evidence type="ECO:0000256" key="5">
    <source>
        <dbReference type="ARBA" id="ARBA00023136"/>
    </source>
</evidence>
<dbReference type="EMBL" id="NCSJ02000080">
    <property type="protein sequence ID" value="RFU31245.1"/>
    <property type="molecule type" value="Genomic_DNA"/>
</dbReference>
<dbReference type="InterPro" id="IPR011701">
    <property type="entry name" value="MFS"/>
</dbReference>
<dbReference type="Pfam" id="PF07690">
    <property type="entry name" value="MFS_1"/>
    <property type="match status" value="1"/>
</dbReference>
<feature type="transmembrane region" description="Helical" evidence="7">
    <location>
        <begin position="136"/>
        <end position="154"/>
    </location>
</feature>
<protein>
    <recommendedName>
        <fullName evidence="8">Major facilitator superfamily (MFS) profile domain-containing protein</fullName>
    </recommendedName>
</protein>
<evidence type="ECO:0000256" key="4">
    <source>
        <dbReference type="ARBA" id="ARBA00022989"/>
    </source>
</evidence>
<keyword evidence="3 7" id="KW-0812">Transmembrane</keyword>
<accession>A0A3E2HCZ5</accession>
<feature type="transmembrane region" description="Helical" evidence="7">
    <location>
        <begin position="230"/>
        <end position="251"/>
    </location>
</feature>
<feature type="non-terminal residue" evidence="9">
    <location>
        <position position="1"/>
    </location>
</feature>
<evidence type="ECO:0000256" key="2">
    <source>
        <dbReference type="ARBA" id="ARBA00022448"/>
    </source>
</evidence>